<dbReference type="EC" id="7.1.1.2" evidence="2"/>
<evidence type="ECO:0000256" key="1">
    <source>
        <dbReference type="ARBA" id="ARBA00004141"/>
    </source>
</evidence>
<dbReference type="GO" id="GO:0042773">
    <property type="term" value="P:ATP synthesis coupled electron transport"/>
    <property type="evidence" value="ECO:0007669"/>
    <property type="project" value="InterPro"/>
</dbReference>
<dbReference type="GO" id="GO:0015990">
    <property type="term" value="P:electron transport coupled proton transport"/>
    <property type="evidence" value="ECO:0007669"/>
    <property type="project" value="TreeGrafter"/>
</dbReference>
<evidence type="ECO:0000256" key="6">
    <source>
        <dbReference type="ARBA" id="ARBA00031027"/>
    </source>
</evidence>
<evidence type="ECO:0000313" key="10">
    <source>
        <dbReference type="EMBL" id="AKS04240.1"/>
    </source>
</evidence>
<evidence type="ECO:0000256" key="4">
    <source>
        <dbReference type="ARBA" id="ARBA00022989"/>
    </source>
</evidence>
<feature type="transmembrane region" description="Helical" evidence="8">
    <location>
        <begin position="236"/>
        <end position="256"/>
    </location>
</feature>
<dbReference type="PANTHER" id="PTHR42829:SF2">
    <property type="entry name" value="NADH-UBIQUINONE OXIDOREDUCTASE CHAIN 5"/>
    <property type="match status" value="1"/>
</dbReference>
<comment type="subcellular location">
    <subcellularLocation>
        <location evidence="1">Membrane</location>
        <topology evidence="1">Multi-pass membrane protein</topology>
    </subcellularLocation>
</comment>
<accession>A0A141CL44</accession>
<organism evidence="10">
    <name type="scientific">Parasagitta elegans</name>
    <dbReference type="NCBI Taxonomy" id="1562708"/>
    <lineage>
        <taxon>Eukaryota</taxon>
        <taxon>Metazoa</taxon>
        <taxon>Spiralia</taxon>
        <taxon>Gnathifera</taxon>
        <taxon>Chaetognatha</taxon>
        <taxon>Sagittoidea</taxon>
        <taxon>Aphragmophora</taxon>
        <taxon>Ctenodontina</taxon>
        <taxon>Sagittidae</taxon>
        <taxon>Parasagitta</taxon>
    </lineage>
</organism>
<geneLocation type="mitochondrion" evidence="10"/>
<feature type="transmembrane region" description="Helical" evidence="8">
    <location>
        <begin position="40"/>
        <end position="60"/>
    </location>
</feature>
<keyword evidence="3 8" id="KW-0812">Transmembrane</keyword>
<reference evidence="10" key="1">
    <citation type="submission" date="2015-03" db="EMBL/GenBank/DDBJ databases">
        <title>Mitochondrial variation in chaetognaths.</title>
        <authorList>
            <person name="Marletaz F."/>
            <person name="Le Parco Y."/>
            <person name="Liu S."/>
            <person name="Peijnenburg K."/>
        </authorList>
    </citation>
    <scope>NUCLEOTIDE SEQUENCE</scope>
    <source>
        <strain evidence="10">SE-S3-18</strain>
    </source>
</reference>
<dbReference type="InterPro" id="IPR001750">
    <property type="entry name" value="ND/Mrp_TM"/>
</dbReference>
<dbReference type="GO" id="GO:0008137">
    <property type="term" value="F:NADH dehydrogenase (ubiquinone) activity"/>
    <property type="evidence" value="ECO:0007669"/>
    <property type="project" value="UniProtKB-EC"/>
</dbReference>
<feature type="domain" description="NADH:quinone oxidoreductase/Mrp antiporter transmembrane" evidence="9">
    <location>
        <begin position="92"/>
        <end position="345"/>
    </location>
</feature>
<dbReference type="AlphaFoldDB" id="A0A141CL44"/>
<sequence length="511" mass="55377">MVLLYVSACVQGFLFLYGPGYGYLLQHLGIFSLNLVFDMYSYSFLLLLFLISSCVLVWSYYYMDLEVSYRRFLSLVFAFLSSMFFLVFFSTLYGALIGWDGLGVTSFLLVIYFKNRKSLGSGMLTALTNRLGDCFLLVLLAAQLTQLMNSYVLTVLLLLTSMTKSAQFPFSSWLPAAMAAPTPVSALVHSSTLVTAGIYMLIRFNSMGTEWLLVVGSVTITMAGLCACAEMDLKKIVALSTMSQLGVMMVALSVKLKSLCFFHLTTHAMFKALLFMSVGIGIHSVYGSQDFRMFSAFSDVSSFPTMCLSVANISLAGFPFMSGFYSKDAILESFYNSGESLMFQLTFLLGVGLTTVYSVKMTLLAFLSSGTGGAADLNGGGSGMVSKLPLSTLCIFSVGAGTVLSSSMIVLSPYVGSLDKLTPVVCITLGLLVGTAVSNTKASVLSTMWYMSPSVQHFSLNSVKMSRSADLDRGLYIMMGSGGVAQAVSASFAWSRWLLLSGFFLLLFTVI</sequence>
<feature type="transmembrane region" description="Helical" evidence="8">
    <location>
        <begin position="96"/>
        <end position="113"/>
    </location>
</feature>
<proteinExistence type="predicted"/>
<feature type="transmembrane region" description="Helical" evidence="8">
    <location>
        <begin position="211"/>
        <end position="229"/>
    </location>
</feature>
<feature type="transmembrane region" description="Helical" evidence="8">
    <location>
        <begin position="300"/>
        <end position="321"/>
    </location>
</feature>
<evidence type="ECO:0000256" key="2">
    <source>
        <dbReference type="ARBA" id="ARBA00012944"/>
    </source>
</evidence>
<dbReference type="InterPro" id="IPR003945">
    <property type="entry name" value="NU5C-like"/>
</dbReference>
<keyword evidence="10" id="KW-0496">Mitochondrion</keyword>
<evidence type="ECO:0000256" key="7">
    <source>
        <dbReference type="ARBA" id="ARBA00049551"/>
    </source>
</evidence>
<keyword evidence="4 8" id="KW-1133">Transmembrane helix</keyword>
<comment type="catalytic activity">
    <reaction evidence="7">
        <text>a ubiquinone + NADH + 5 H(+)(in) = a ubiquinol + NAD(+) + 4 H(+)(out)</text>
        <dbReference type="Rhea" id="RHEA:29091"/>
        <dbReference type="Rhea" id="RHEA-COMP:9565"/>
        <dbReference type="Rhea" id="RHEA-COMP:9566"/>
        <dbReference type="ChEBI" id="CHEBI:15378"/>
        <dbReference type="ChEBI" id="CHEBI:16389"/>
        <dbReference type="ChEBI" id="CHEBI:17976"/>
        <dbReference type="ChEBI" id="CHEBI:57540"/>
        <dbReference type="ChEBI" id="CHEBI:57945"/>
        <dbReference type="EC" id="7.1.1.2"/>
    </reaction>
</comment>
<feature type="transmembrane region" description="Helical" evidence="8">
    <location>
        <begin position="341"/>
        <end position="359"/>
    </location>
</feature>
<dbReference type="PRINTS" id="PR01434">
    <property type="entry name" value="NADHDHGNASE5"/>
</dbReference>
<feature type="transmembrane region" description="Helical" evidence="8">
    <location>
        <begin position="421"/>
        <end position="438"/>
    </location>
</feature>
<evidence type="ECO:0000259" key="9">
    <source>
        <dbReference type="Pfam" id="PF00361"/>
    </source>
</evidence>
<protein>
    <recommendedName>
        <fullName evidence="2">NADH:ubiquinone reductase (H(+)-translocating)</fullName>
        <ecNumber evidence="2">7.1.1.2</ecNumber>
    </recommendedName>
    <alternativeName>
        <fullName evidence="6">NADH dehydrogenase subunit 5</fullName>
    </alternativeName>
</protein>
<gene>
    <name evidence="10" type="primary">NADH5</name>
</gene>
<feature type="transmembrane region" description="Helical" evidence="8">
    <location>
        <begin position="268"/>
        <end position="288"/>
    </location>
</feature>
<evidence type="ECO:0000256" key="3">
    <source>
        <dbReference type="ARBA" id="ARBA00022692"/>
    </source>
</evidence>
<evidence type="ECO:0000256" key="8">
    <source>
        <dbReference type="SAM" id="Phobius"/>
    </source>
</evidence>
<feature type="transmembrane region" description="Helical" evidence="8">
    <location>
        <begin position="393"/>
        <end position="415"/>
    </location>
</feature>
<dbReference type="GO" id="GO:0003954">
    <property type="term" value="F:NADH dehydrogenase activity"/>
    <property type="evidence" value="ECO:0007669"/>
    <property type="project" value="TreeGrafter"/>
</dbReference>
<evidence type="ECO:0000256" key="5">
    <source>
        <dbReference type="ARBA" id="ARBA00023136"/>
    </source>
</evidence>
<feature type="transmembrane region" description="Helical" evidence="8">
    <location>
        <begin position="72"/>
        <end position="90"/>
    </location>
</feature>
<dbReference type="Pfam" id="PF00361">
    <property type="entry name" value="Proton_antipo_M"/>
    <property type="match status" value="1"/>
</dbReference>
<feature type="transmembrane region" description="Helical" evidence="8">
    <location>
        <begin position="134"/>
        <end position="159"/>
    </location>
</feature>
<dbReference type="EMBL" id="KP899773">
    <property type="protein sequence ID" value="AKS04240.1"/>
    <property type="molecule type" value="Genomic_DNA"/>
</dbReference>
<dbReference type="GO" id="GO:0016020">
    <property type="term" value="C:membrane"/>
    <property type="evidence" value="ECO:0007669"/>
    <property type="project" value="UniProtKB-SubCell"/>
</dbReference>
<name>A0A141CL44_9BILA</name>
<dbReference type="PANTHER" id="PTHR42829">
    <property type="entry name" value="NADH-UBIQUINONE OXIDOREDUCTASE CHAIN 5"/>
    <property type="match status" value="1"/>
</dbReference>
<keyword evidence="5 8" id="KW-0472">Membrane</keyword>